<dbReference type="RefSeq" id="XP_003890793.1">
    <property type="nucleotide sequence ID" value="XM_003890744.1"/>
</dbReference>
<keyword evidence="2" id="KW-0862">Zinc</keyword>
<dbReference type="PROSITE" id="PS50158">
    <property type="entry name" value="ZF_CCHC"/>
    <property type="match status" value="1"/>
</dbReference>
<evidence type="ECO:0000313" key="5">
    <source>
        <dbReference type="EMBL" id="EHS62476.1"/>
    </source>
</evidence>
<dbReference type="OrthoDB" id="8026949at2759"/>
<protein>
    <recommendedName>
        <fullName evidence="4">CCHC-type domain-containing protein</fullName>
    </recommendedName>
</protein>
<accession>H6QNW5</accession>
<feature type="region of interest" description="Disordered" evidence="3">
    <location>
        <begin position="285"/>
        <end position="336"/>
    </location>
</feature>
<feature type="compositionally biased region" description="Acidic residues" evidence="3">
    <location>
        <begin position="318"/>
        <end position="336"/>
    </location>
</feature>
<dbReference type="AlphaFoldDB" id="H6QNW5"/>
<feature type="domain" description="CCHC-type" evidence="4">
    <location>
        <begin position="271"/>
        <end position="286"/>
    </location>
</feature>
<reference evidence="6" key="1">
    <citation type="journal article" date="2011" name="Proc. Natl. Acad. Sci. U.S.A.">
        <title>Obligate biotrophy features unraveled by the genomic analysis of rust fungi.</title>
        <authorList>
            <person name="Duplessis S."/>
            <person name="Cuomo C.A."/>
            <person name="Lin Y.-C."/>
            <person name="Aerts A."/>
            <person name="Tisserant E."/>
            <person name="Veneault-Fourrey C."/>
            <person name="Joly D.L."/>
            <person name="Hacquard S."/>
            <person name="Amselem J."/>
            <person name="Cantarel B.L."/>
            <person name="Chiu R."/>
            <person name="Coutinho P.M."/>
            <person name="Feau N."/>
            <person name="Field M."/>
            <person name="Frey P."/>
            <person name="Gelhaye E."/>
            <person name="Goldberg J."/>
            <person name="Grabherr M.G."/>
            <person name="Kodira C.D."/>
            <person name="Kohler A."/>
            <person name="Kuees U."/>
            <person name="Lindquist E.A."/>
            <person name="Lucas S.M."/>
            <person name="Mago R."/>
            <person name="Mauceli E."/>
            <person name="Morin E."/>
            <person name="Murat C."/>
            <person name="Pangilinan J.L."/>
            <person name="Park R."/>
            <person name="Pearson M."/>
            <person name="Quesneville H."/>
            <person name="Rouhier N."/>
            <person name="Sakthikumar S."/>
            <person name="Salamov A.A."/>
            <person name="Schmutz J."/>
            <person name="Selles B."/>
            <person name="Shapiro H."/>
            <person name="Tanguay P."/>
            <person name="Tuskan G.A."/>
            <person name="Henrissat B."/>
            <person name="Van de Peer Y."/>
            <person name="Rouze P."/>
            <person name="Ellis J.G."/>
            <person name="Dodds P.N."/>
            <person name="Schein J.E."/>
            <person name="Zhong S."/>
            <person name="Hamelin R.C."/>
            <person name="Grigoriev I.V."/>
            <person name="Szabo L.J."/>
            <person name="Martin F."/>
        </authorList>
    </citation>
    <scope>NUCLEOTIDE SEQUENCE [LARGE SCALE GENOMIC DNA]</scope>
    <source>
        <strain evidence="6">CRL 75-36-700-3 / race SCCL</strain>
    </source>
</reference>
<keyword evidence="6" id="KW-1185">Reference proteome</keyword>
<proteinExistence type="predicted"/>
<evidence type="ECO:0000313" key="6">
    <source>
        <dbReference type="Proteomes" id="UP000008783"/>
    </source>
</evidence>
<dbReference type="InterPro" id="IPR001878">
    <property type="entry name" value="Znf_CCHC"/>
</dbReference>
<dbReference type="Pfam" id="PF14223">
    <property type="entry name" value="Retrotran_gag_2"/>
    <property type="match status" value="1"/>
</dbReference>
<evidence type="ECO:0000256" key="1">
    <source>
        <dbReference type="ARBA" id="ARBA00022664"/>
    </source>
</evidence>
<dbReference type="GO" id="GO:0008270">
    <property type="term" value="F:zinc ion binding"/>
    <property type="evidence" value="ECO:0007669"/>
    <property type="project" value="UniProtKB-KW"/>
</dbReference>
<evidence type="ECO:0000259" key="4">
    <source>
        <dbReference type="PROSITE" id="PS50158"/>
    </source>
</evidence>
<dbReference type="VEuPathDB" id="FungiDB:PGTG_20599"/>
<keyword evidence="2" id="KW-0863">Zinc-finger</keyword>
<evidence type="ECO:0000256" key="2">
    <source>
        <dbReference type="PROSITE-ProRule" id="PRU00047"/>
    </source>
</evidence>
<dbReference type="SUPFAM" id="SSF57756">
    <property type="entry name" value="Retrovirus zinc finger-like domains"/>
    <property type="match status" value="1"/>
</dbReference>
<evidence type="ECO:0000256" key="3">
    <source>
        <dbReference type="SAM" id="MobiDB-lite"/>
    </source>
</evidence>
<keyword evidence="2" id="KW-0479">Metal-binding</keyword>
<dbReference type="GO" id="GO:0006397">
    <property type="term" value="P:mRNA processing"/>
    <property type="evidence" value="ECO:0007669"/>
    <property type="project" value="UniProtKB-KW"/>
</dbReference>
<dbReference type="InParanoid" id="H6QNW5"/>
<dbReference type="GO" id="GO:0003676">
    <property type="term" value="F:nucleic acid binding"/>
    <property type="evidence" value="ECO:0007669"/>
    <property type="project" value="InterPro"/>
</dbReference>
<dbReference type="Proteomes" id="UP000008783">
    <property type="component" value="Unassembled WGS sequence"/>
</dbReference>
<keyword evidence="1" id="KW-0507">mRNA processing</keyword>
<dbReference type="KEGG" id="pgr:PGTG_20599"/>
<dbReference type="InterPro" id="IPR036875">
    <property type="entry name" value="Znf_CCHC_sf"/>
</dbReference>
<gene>
    <name evidence="5" type="ORF">PGTG_20599</name>
</gene>
<dbReference type="HOGENOM" id="CLU_054434_0_1_1"/>
<dbReference type="Gene3D" id="4.10.60.10">
    <property type="entry name" value="Zinc finger, CCHC-type"/>
    <property type="match status" value="1"/>
</dbReference>
<dbReference type="GeneID" id="13542515"/>
<dbReference type="EMBL" id="DS178262">
    <property type="protein sequence ID" value="EHS62476.1"/>
    <property type="molecule type" value="Genomic_DNA"/>
</dbReference>
<organism evidence="5 6">
    <name type="scientific">Puccinia graminis f. sp. tritici (strain CRL 75-36-700-3 / race SCCL)</name>
    <name type="common">Black stem rust fungus</name>
    <dbReference type="NCBI Taxonomy" id="418459"/>
    <lineage>
        <taxon>Eukaryota</taxon>
        <taxon>Fungi</taxon>
        <taxon>Dikarya</taxon>
        <taxon>Basidiomycota</taxon>
        <taxon>Pucciniomycotina</taxon>
        <taxon>Pucciniomycetes</taxon>
        <taxon>Pucciniales</taxon>
        <taxon>Pucciniaceae</taxon>
        <taxon>Puccinia</taxon>
    </lineage>
</organism>
<dbReference type="SMART" id="SM00343">
    <property type="entry name" value="ZnF_C2HC"/>
    <property type="match status" value="1"/>
</dbReference>
<name>H6QNW5_PUCGT</name>
<sequence length="336" mass="37037">MLFPPVNQNHYILTHKVSQVMRPIRSPCSQLNIFFDTCSRPRIGFLTKMPARTTQNPSALIGNVPVLDGNSGVHDIVVGKLARPESDYKDKDSKPVTQGSQRIYFAEESGTDWDTLLDVARATLKMTLSIDLAIRYKDLKPVNVLFKTICDAYEKNTRTRRMMLQDSFWGARHDPSQPIARYIAKVCNAASDLKSVKLTPADQQICDRLLRGLDDSWKTIKDHLVYSPTEISLDDAIGALEAHEVSTQVSFDNGPDAFAAAAATKPKKSGCWRCGEIGHHSSVCPNPPLKNRSKARANNIEARAGATSAVPLGGGGPSDEEDEEDDFDPEIDVVWG</sequence>